<proteinExistence type="predicted"/>
<protein>
    <submittedName>
        <fullName evidence="2">Putative secreted protein</fullName>
    </submittedName>
</protein>
<accession>A0A2M4CDB3</accession>
<sequence length="75" mass="7975">MRWARELHLSLGCEAIAGLCSAQYPRSTRSVRVQDERGDAGLPTDSHPPGAARLREVAGVLEELGGTDSTAIAFP</sequence>
<evidence type="ECO:0000256" key="1">
    <source>
        <dbReference type="SAM" id="MobiDB-lite"/>
    </source>
</evidence>
<dbReference type="AlphaFoldDB" id="A0A2M4CDB3"/>
<feature type="region of interest" description="Disordered" evidence="1">
    <location>
        <begin position="30"/>
        <end position="51"/>
    </location>
</feature>
<name>A0A2M4CDB3_9DIPT</name>
<evidence type="ECO:0000313" key="2">
    <source>
        <dbReference type="EMBL" id="MBW63151.1"/>
    </source>
</evidence>
<organism evidence="2">
    <name type="scientific">Anopheles marajoara</name>
    <dbReference type="NCBI Taxonomy" id="58244"/>
    <lineage>
        <taxon>Eukaryota</taxon>
        <taxon>Metazoa</taxon>
        <taxon>Ecdysozoa</taxon>
        <taxon>Arthropoda</taxon>
        <taxon>Hexapoda</taxon>
        <taxon>Insecta</taxon>
        <taxon>Pterygota</taxon>
        <taxon>Neoptera</taxon>
        <taxon>Endopterygota</taxon>
        <taxon>Diptera</taxon>
        <taxon>Nematocera</taxon>
        <taxon>Culicoidea</taxon>
        <taxon>Culicidae</taxon>
        <taxon>Anophelinae</taxon>
        <taxon>Anopheles</taxon>
    </lineage>
</organism>
<reference evidence="2" key="1">
    <citation type="submission" date="2018-01" db="EMBL/GenBank/DDBJ databases">
        <title>An insight into the sialome of Amazonian anophelines.</title>
        <authorList>
            <person name="Ribeiro J.M."/>
            <person name="Scarpassa V."/>
            <person name="Calvo E."/>
        </authorList>
    </citation>
    <scope>NUCLEOTIDE SEQUENCE</scope>
    <source>
        <tissue evidence="2">Salivary glands</tissue>
    </source>
</reference>
<dbReference type="EMBL" id="GGFJ01014010">
    <property type="protein sequence ID" value="MBW63151.1"/>
    <property type="molecule type" value="Transcribed_RNA"/>
</dbReference>